<accession>A0A1I5VZ81</accession>
<feature type="transmembrane region" description="Helical" evidence="12">
    <location>
        <begin position="187"/>
        <end position="207"/>
    </location>
</feature>
<feature type="transmembrane region" description="Helical" evidence="12">
    <location>
        <begin position="100"/>
        <end position="121"/>
    </location>
</feature>
<keyword evidence="8 12" id="KW-1133">Transmembrane helix</keyword>
<dbReference type="OrthoDB" id="5504276at2"/>
<proteinExistence type="inferred from homology"/>
<dbReference type="EC" id="3.4.-.-" evidence="11"/>
<dbReference type="EMBL" id="FOXU01000001">
    <property type="protein sequence ID" value="SFQ12316.1"/>
    <property type="molecule type" value="Genomic_DNA"/>
</dbReference>
<feature type="transmembrane region" description="Helical" evidence="12">
    <location>
        <begin position="64"/>
        <end position="88"/>
    </location>
</feature>
<keyword evidence="6 12" id="KW-0812">Transmembrane</keyword>
<dbReference type="RefSeq" id="WP_093534783.1">
    <property type="nucleotide sequence ID" value="NZ_CP183885.1"/>
</dbReference>
<evidence type="ECO:0000256" key="7">
    <source>
        <dbReference type="ARBA" id="ARBA00022801"/>
    </source>
</evidence>
<dbReference type="PIRSF" id="PIRSF016933">
    <property type="entry name" value="PrsW"/>
    <property type="match status" value="1"/>
</dbReference>
<dbReference type="Proteomes" id="UP000198734">
    <property type="component" value="Unassembled WGS sequence"/>
</dbReference>
<sequence length="230" mass="26413">MFILLSVAIAPALALLSYFYLRKEISAEPSRLLLHTFIYGAILTFPILFIQHVLQEEQIFSSLFIHQAIVTSALEEFFKWLVLIVAIYKHVEFDDPYDGILYGASVALGFATVENILYLLNFGMDEAILRAILPVSSHALFGVLMGYYIGRAKFTTLTKSRYEILFALIAPLFLHTIYNSILSITGLELLLMVPFMLFLWLFSLSKVKKAHVLSRRKRYANHEYYVEEKV</sequence>
<evidence type="ECO:0000256" key="9">
    <source>
        <dbReference type="ARBA" id="ARBA00023136"/>
    </source>
</evidence>
<gene>
    <name evidence="13" type="ORF">SAMN05421670_1016</name>
</gene>
<evidence type="ECO:0000313" key="13">
    <source>
        <dbReference type="EMBL" id="SFQ12316.1"/>
    </source>
</evidence>
<keyword evidence="5 11" id="KW-0645">Protease</keyword>
<evidence type="ECO:0000256" key="6">
    <source>
        <dbReference type="ARBA" id="ARBA00022692"/>
    </source>
</evidence>
<feature type="transmembrane region" description="Helical" evidence="12">
    <location>
        <begin position="127"/>
        <end position="150"/>
    </location>
</feature>
<evidence type="ECO:0000313" key="14">
    <source>
        <dbReference type="Proteomes" id="UP000198734"/>
    </source>
</evidence>
<dbReference type="STRING" id="126156.SAMN05421670_1016"/>
<organism evidence="13 14">
    <name type="scientific">Psychrobacillus psychrotolerans</name>
    <dbReference type="NCBI Taxonomy" id="126156"/>
    <lineage>
        <taxon>Bacteria</taxon>
        <taxon>Bacillati</taxon>
        <taxon>Bacillota</taxon>
        <taxon>Bacilli</taxon>
        <taxon>Bacillales</taxon>
        <taxon>Bacillaceae</taxon>
        <taxon>Psychrobacillus</taxon>
    </lineage>
</organism>
<feature type="transmembrane region" description="Helical" evidence="12">
    <location>
        <begin position="162"/>
        <end position="181"/>
    </location>
</feature>
<evidence type="ECO:0000256" key="10">
    <source>
        <dbReference type="ARBA" id="ARBA00030345"/>
    </source>
</evidence>
<keyword evidence="7 11" id="KW-0378">Hydrolase</keyword>
<dbReference type="GO" id="GO:0005886">
    <property type="term" value="C:plasma membrane"/>
    <property type="evidence" value="ECO:0007669"/>
    <property type="project" value="UniProtKB-SubCell"/>
</dbReference>
<keyword evidence="14" id="KW-1185">Reference proteome</keyword>
<dbReference type="InterPro" id="IPR026898">
    <property type="entry name" value="PrsW"/>
</dbReference>
<comment type="function">
    <text evidence="11">Involved in the degradation of specific anti-sigma factors.</text>
</comment>
<dbReference type="InterPro" id="IPR023596">
    <property type="entry name" value="Peptidase_PrsW_arch/bac"/>
</dbReference>
<evidence type="ECO:0000256" key="12">
    <source>
        <dbReference type="SAM" id="Phobius"/>
    </source>
</evidence>
<dbReference type="PANTHER" id="PTHR36844">
    <property type="entry name" value="PROTEASE PRSW"/>
    <property type="match status" value="1"/>
</dbReference>
<dbReference type="PANTHER" id="PTHR36844:SF1">
    <property type="entry name" value="PROTEASE PRSW"/>
    <property type="match status" value="1"/>
</dbReference>
<feature type="transmembrane region" description="Helical" evidence="12">
    <location>
        <begin position="6"/>
        <end position="21"/>
    </location>
</feature>
<evidence type="ECO:0000256" key="1">
    <source>
        <dbReference type="ARBA" id="ARBA00004651"/>
    </source>
</evidence>
<dbReference type="Pfam" id="PF13367">
    <property type="entry name" value="PrsW-protease"/>
    <property type="match status" value="1"/>
</dbReference>
<dbReference type="GO" id="GO:0008233">
    <property type="term" value="F:peptidase activity"/>
    <property type="evidence" value="ECO:0007669"/>
    <property type="project" value="UniProtKB-KW"/>
</dbReference>
<reference evidence="14" key="1">
    <citation type="submission" date="2016-10" db="EMBL/GenBank/DDBJ databases">
        <authorList>
            <person name="Varghese N."/>
            <person name="Submissions S."/>
        </authorList>
    </citation>
    <scope>NUCLEOTIDE SEQUENCE [LARGE SCALE GENOMIC DNA]</scope>
    <source>
        <strain evidence="14">DSM 11706</strain>
    </source>
</reference>
<feature type="transmembrane region" description="Helical" evidence="12">
    <location>
        <begin position="33"/>
        <end position="52"/>
    </location>
</feature>
<dbReference type="AlphaFoldDB" id="A0A1I5VZ81"/>
<evidence type="ECO:0000256" key="3">
    <source>
        <dbReference type="ARBA" id="ARBA00018997"/>
    </source>
</evidence>
<protein>
    <recommendedName>
        <fullName evidence="3 11">Protease PrsW</fullName>
        <ecNumber evidence="11">3.4.-.-</ecNumber>
    </recommendedName>
    <alternativeName>
        <fullName evidence="10 11">Protease responsible for activating sigma-W</fullName>
    </alternativeName>
</protein>
<comment type="subcellular location">
    <subcellularLocation>
        <location evidence="1">Cell membrane</location>
        <topology evidence="1">Multi-pass membrane protein</topology>
    </subcellularLocation>
</comment>
<evidence type="ECO:0000256" key="2">
    <source>
        <dbReference type="ARBA" id="ARBA00009165"/>
    </source>
</evidence>
<keyword evidence="4 11" id="KW-1003">Cell membrane</keyword>
<dbReference type="NCBIfam" id="NF033739">
    <property type="entry name" value="intramemb_PrsW"/>
    <property type="match status" value="1"/>
</dbReference>
<keyword evidence="9 11" id="KW-0472">Membrane</keyword>
<evidence type="ECO:0000256" key="8">
    <source>
        <dbReference type="ARBA" id="ARBA00022989"/>
    </source>
</evidence>
<evidence type="ECO:0000256" key="4">
    <source>
        <dbReference type="ARBA" id="ARBA00022475"/>
    </source>
</evidence>
<dbReference type="GO" id="GO:0006508">
    <property type="term" value="P:proteolysis"/>
    <property type="evidence" value="ECO:0007669"/>
    <property type="project" value="UniProtKB-KW"/>
</dbReference>
<comment type="similarity">
    <text evidence="2 11">Belongs to the protease PrsW family.</text>
</comment>
<evidence type="ECO:0000256" key="11">
    <source>
        <dbReference type="PIRNR" id="PIRNR016933"/>
    </source>
</evidence>
<name>A0A1I5VZ81_9BACI</name>
<evidence type="ECO:0000256" key="5">
    <source>
        <dbReference type="ARBA" id="ARBA00022670"/>
    </source>
</evidence>